<reference evidence="1 2" key="1">
    <citation type="submission" date="2024-01" db="EMBL/GenBank/DDBJ databases">
        <title>The complete chloroplast genome sequence of Lithospermum erythrorhizon: insights into the phylogenetic relationship among Boraginaceae species and the maternal lineages of purple gromwells.</title>
        <authorList>
            <person name="Okada T."/>
            <person name="Watanabe K."/>
        </authorList>
    </citation>
    <scope>NUCLEOTIDE SEQUENCE [LARGE SCALE GENOMIC DNA]</scope>
</reference>
<evidence type="ECO:0000313" key="1">
    <source>
        <dbReference type="EMBL" id="GAA0170016.1"/>
    </source>
</evidence>
<sequence>MLDAFWGVAFTNHVGIENIREVLKLSWLSATTISLYIKYLCDIYLIHEEDNAGCSTRNQLPRRYSFTSLHIVAGHTHILDALQKHEGEDHLVMIPYNI</sequence>
<organism evidence="1 2">
    <name type="scientific">Lithospermum erythrorhizon</name>
    <name type="common">Purple gromwell</name>
    <name type="synonym">Lithospermum officinale var. erythrorhizon</name>
    <dbReference type="NCBI Taxonomy" id="34254"/>
    <lineage>
        <taxon>Eukaryota</taxon>
        <taxon>Viridiplantae</taxon>
        <taxon>Streptophyta</taxon>
        <taxon>Embryophyta</taxon>
        <taxon>Tracheophyta</taxon>
        <taxon>Spermatophyta</taxon>
        <taxon>Magnoliopsida</taxon>
        <taxon>eudicotyledons</taxon>
        <taxon>Gunneridae</taxon>
        <taxon>Pentapetalae</taxon>
        <taxon>asterids</taxon>
        <taxon>lamiids</taxon>
        <taxon>Boraginales</taxon>
        <taxon>Boraginaceae</taxon>
        <taxon>Boraginoideae</taxon>
        <taxon>Lithospermeae</taxon>
        <taxon>Lithospermum</taxon>
    </lineage>
</organism>
<gene>
    <name evidence="1" type="ORF">LIER_40870</name>
</gene>
<dbReference type="Proteomes" id="UP001454036">
    <property type="component" value="Unassembled WGS sequence"/>
</dbReference>
<protein>
    <submittedName>
        <fullName evidence="1">Uncharacterized protein</fullName>
    </submittedName>
</protein>
<dbReference type="EMBL" id="BAABME010024342">
    <property type="protein sequence ID" value="GAA0170016.1"/>
    <property type="molecule type" value="Genomic_DNA"/>
</dbReference>
<accession>A0AAV3R454</accession>
<comment type="caution">
    <text evidence="1">The sequence shown here is derived from an EMBL/GenBank/DDBJ whole genome shotgun (WGS) entry which is preliminary data.</text>
</comment>
<name>A0AAV3R454_LITER</name>
<proteinExistence type="predicted"/>
<keyword evidence="2" id="KW-1185">Reference proteome</keyword>
<dbReference type="AlphaFoldDB" id="A0AAV3R454"/>
<evidence type="ECO:0000313" key="2">
    <source>
        <dbReference type="Proteomes" id="UP001454036"/>
    </source>
</evidence>